<dbReference type="InterPro" id="IPR038933">
    <property type="entry name" value="Ovate"/>
</dbReference>
<dbReference type="PANTHER" id="PTHR33057:SF17">
    <property type="entry name" value="TRANSCRIPTION REPRESSOR OFP8"/>
    <property type="match status" value="1"/>
</dbReference>
<keyword evidence="3 6" id="KW-0805">Transcription regulation</keyword>
<evidence type="ECO:0000256" key="5">
    <source>
        <dbReference type="ARBA" id="ARBA00023242"/>
    </source>
</evidence>
<evidence type="ECO:0000256" key="7">
    <source>
        <dbReference type="SAM" id="MobiDB-lite"/>
    </source>
</evidence>
<evidence type="ECO:0000256" key="4">
    <source>
        <dbReference type="ARBA" id="ARBA00023163"/>
    </source>
</evidence>
<dbReference type="AlphaFoldDB" id="A0A251TRB1"/>
<dbReference type="EMBL" id="MNCJ02000325">
    <property type="protein sequence ID" value="KAF5788482.1"/>
    <property type="molecule type" value="Genomic_DNA"/>
</dbReference>
<evidence type="ECO:0000313" key="10">
    <source>
        <dbReference type="EMBL" id="OTG13263.1"/>
    </source>
</evidence>
<gene>
    <name evidence="10" type="ORF">HannXRQ_Chr10g0318571</name>
    <name evidence="9" type="ORF">HanXRQr2_Chr10g0464481</name>
</gene>
<keyword evidence="4 6" id="KW-0804">Transcription</keyword>
<reference evidence="9 11" key="1">
    <citation type="journal article" date="2017" name="Nature">
        <title>The sunflower genome provides insights into oil metabolism, flowering and Asterid evolution.</title>
        <authorList>
            <person name="Badouin H."/>
            <person name="Gouzy J."/>
            <person name="Grassa C.J."/>
            <person name="Murat F."/>
            <person name="Staton S.E."/>
            <person name="Cottret L."/>
            <person name="Lelandais-Briere C."/>
            <person name="Owens G.L."/>
            <person name="Carrere S."/>
            <person name="Mayjonade B."/>
            <person name="Legrand L."/>
            <person name="Gill N."/>
            <person name="Kane N.C."/>
            <person name="Bowers J.E."/>
            <person name="Hubner S."/>
            <person name="Bellec A."/>
            <person name="Berard A."/>
            <person name="Berges H."/>
            <person name="Blanchet N."/>
            <person name="Boniface M.C."/>
            <person name="Brunel D."/>
            <person name="Catrice O."/>
            <person name="Chaidir N."/>
            <person name="Claudel C."/>
            <person name="Donnadieu C."/>
            <person name="Faraut T."/>
            <person name="Fievet G."/>
            <person name="Helmstetter N."/>
            <person name="King M."/>
            <person name="Knapp S.J."/>
            <person name="Lai Z."/>
            <person name="Le Paslier M.C."/>
            <person name="Lippi Y."/>
            <person name="Lorenzon L."/>
            <person name="Mandel J.R."/>
            <person name="Marage G."/>
            <person name="Marchand G."/>
            <person name="Marquand E."/>
            <person name="Bret-Mestries E."/>
            <person name="Morien E."/>
            <person name="Nambeesan S."/>
            <person name="Nguyen T."/>
            <person name="Pegot-Espagnet P."/>
            <person name="Pouilly N."/>
            <person name="Raftis F."/>
            <person name="Sallet E."/>
            <person name="Schiex T."/>
            <person name="Thomas J."/>
            <person name="Vandecasteele C."/>
            <person name="Vares D."/>
            <person name="Vear F."/>
            <person name="Vautrin S."/>
            <person name="Crespi M."/>
            <person name="Mangin B."/>
            <person name="Burke J.M."/>
            <person name="Salse J."/>
            <person name="Munos S."/>
            <person name="Vincourt P."/>
            <person name="Rieseberg L.H."/>
            <person name="Langlade N.B."/>
        </authorList>
    </citation>
    <scope>NUCLEOTIDE SEQUENCE [LARGE SCALE GENOMIC DNA]</scope>
    <source>
        <strain evidence="11">cv. SF193</strain>
        <tissue evidence="9">Leaves</tissue>
    </source>
</reference>
<sequence length="278" mass="32064">MDNNHNNHNNNNSNRFKLKISKLFQSSLNSCRTKPVSDVVTEQQPFFFPENHHHRQLIELFSPKPQPFSSFLHKSKSHISRLNTNSNNNNLFPAVTLAGKPPFHRKKPKNSKKKKPHHRKPIKLHDFSSVTDNYYYDCCSSDEDDEIDNEDEDQATLFSSRSFSSDSSVSYRKNRARRKKVKNSGGGGCKDMKATEVVPITGSCKMVKDSVAVVKKSNDPHEDFRVSMLEMIVERQILGVKDLEDLLECFLSLNSEEHHEVICEVFGEIWETLFSDWF</sequence>
<dbReference type="OMA" id="MRISRMF"/>
<keyword evidence="5 6" id="KW-0539">Nucleus</keyword>
<evidence type="ECO:0000313" key="11">
    <source>
        <dbReference type="Proteomes" id="UP000215914"/>
    </source>
</evidence>
<evidence type="ECO:0000256" key="2">
    <source>
        <dbReference type="ARBA" id="ARBA00022491"/>
    </source>
</evidence>
<dbReference type="InParanoid" id="A0A251TRB1"/>
<comment type="subcellular location">
    <subcellularLocation>
        <location evidence="1 6">Nucleus</location>
    </subcellularLocation>
</comment>
<dbReference type="PROSITE" id="PS51754">
    <property type="entry name" value="OVATE"/>
    <property type="match status" value="1"/>
</dbReference>
<dbReference type="InterPro" id="IPR006458">
    <property type="entry name" value="Ovate_C"/>
</dbReference>
<reference evidence="10" key="2">
    <citation type="submission" date="2017-02" db="EMBL/GenBank/DDBJ databases">
        <title>Sunflower complete genome.</title>
        <authorList>
            <person name="Langlade N."/>
            <person name="Munos S."/>
        </authorList>
    </citation>
    <scope>NUCLEOTIDE SEQUENCE [LARGE SCALE GENOMIC DNA]</scope>
    <source>
        <tissue evidence="10">Leaves</tissue>
    </source>
</reference>
<reference evidence="9" key="3">
    <citation type="submission" date="2020-06" db="EMBL/GenBank/DDBJ databases">
        <title>Helianthus annuus Genome sequencing and assembly Release 2.</title>
        <authorList>
            <person name="Gouzy J."/>
            <person name="Langlade N."/>
            <person name="Munos S."/>
        </authorList>
    </citation>
    <scope>NUCLEOTIDE SEQUENCE</scope>
    <source>
        <tissue evidence="9">Leaves</tissue>
    </source>
</reference>
<dbReference type="EMBL" id="CM007899">
    <property type="protein sequence ID" value="OTG13263.1"/>
    <property type="molecule type" value="Genomic_DNA"/>
</dbReference>
<evidence type="ECO:0000256" key="1">
    <source>
        <dbReference type="ARBA" id="ARBA00004123"/>
    </source>
</evidence>
<comment type="function">
    <text evidence="6">Transcriptional repressor that regulates multiple aspects of plant growth and development.</text>
</comment>
<dbReference type="NCBIfam" id="TIGR01568">
    <property type="entry name" value="A_thal_3678"/>
    <property type="match status" value="1"/>
</dbReference>
<keyword evidence="11" id="KW-1185">Reference proteome</keyword>
<feature type="domain" description="OVATE" evidence="8">
    <location>
        <begin position="213"/>
        <end position="272"/>
    </location>
</feature>
<dbReference type="Gramene" id="mRNA:HanXRQr2_Chr10g0464481">
    <property type="protein sequence ID" value="CDS:HanXRQr2_Chr10g0464481.1"/>
    <property type="gene ID" value="HanXRQr2_Chr10g0464481"/>
</dbReference>
<evidence type="ECO:0000256" key="6">
    <source>
        <dbReference type="RuleBase" id="RU367028"/>
    </source>
</evidence>
<protein>
    <recommendedName>
        <fullName evidence="6">Transcription repressor</fullName>
    </recommendedName>
    <alternativeName>
        <fullName evidence="6">Ovate family protein</fullName>
    </alternativeName>
</protein>
<dbReference type="Proteomes" id="UP000215914">
    <property type="component" value="Chromosome 10"/>
</dbReference>
<dbReference type="GO" id="GO:0045892">
    <property type="term" value="P:negative regulation of DNA-templated transcription"/>
    <property type="evidence" value="ECO:0007669"/>
    <property type="project" value="UniProtKB-UniRule"/>
</dbReference>
<accession>A0A251TRB1</accession>
<dbReference type="PANTHER" id="PTHR33057">
    <property type="entry name" value="TRANSCRIPTION REPRESSOR OFP7-RELATED"/>
    <property type="match status" value="1"/>
</dbReference>
<dbReference type="OrthoDB" id="1928390at2759"/>
<name>A0A251TRB1_HELAN</name>
<dbReference type="Pfam" id="PF04844">
    <property type="entry name" value="Ovate"/>
    <property type="match status" value="1"/>
</dbReference>
<organism evidence="10 11">
    <name type="scientific">Helianthus annuus</name>
    <name type="common">Common sunflower</name>
    <dbReference type="NCBI Taxonomy" id="4232"/>
    <lineage>
        <taxon>Eukaryota</taxon>
        <taxon>Viridiplantae</taxon>
        <taxon>Streptophyta</taxon>
        <taxon>Embryophyta</taxon>
        <taxon>Tracheophyta</taxon>
        <taxon>Spermatophyta</taxon>
        <taxon>Magnoliopsida</taxon>
        <taxon>eudicotyledons</taxon>
        <taxon>Gunneridae</taxon>
        <taxon>Pentapetalae</taxon>
        <taxon>asterids</taxon>
        <taxon>campanulids</taxon>
        <taxon>Asterales</taxon>
        <taxon>Asteraceae</taxon>
        <taxon>Asteroideae</taxon>
        <taxon>Heliantheae alliance</taxon>
        <taxon>Heliantheae</taxon>
        <taxon>Helianthus</taxon>
    </lineage>
</organism>
<proteinExistence type="predicted"/>
<evidence type="ECO:0000313" key="9">
    <source>
        <dbReference type="EMBL" id="KAF5788482.1"/>
    </source>
</evidence>
<evidence type="ECO:0000259" key="8">
    <source>
        <dbReference type="PROSITE" id="PS51754"/>
    </source>
</evidence>
<feature type="region of interest" description="Disordered" evidence="7">
    <location>
        <begin position="96"/>
        <end position="123"/>
    </location>
</feature>
<feature type="compositionally biased region" description="Basic residues" evidence="7">
    <location>
        <begin position="102"/>
        <end position="122"/>
    </location>
</feature>
<keyword evidence="2 6" id="KW-0678">Repressor</keyword>
<dbReference type="GO" id="GO:0005634">
    <property type="term" value="C:nucleus"/>
    <property type="evidence" value="ECO:0007669"/>
    <property type="project" value="UniProtKB-SubCell"/>
</dbReference>
<evidence type="ECO:0000256" key="3">
    <source>
        <dbReference type="ARBA" id="ARBA00023015"/>
    </source>
</evidence>